<gene>
    <name evidence="8" type="primary">ccsA</name>
    <name evidence="8" type="ORF">CENDO_01640</name>
</gene>
<keyword evidence="4 6" id="KW-1133">Transmembrane helix</keyword>
<dbReference type="PANTHER" id="PTHR30071:SF1">
    <property type="entry name" value="CYTOCHROME B_B6 PROTEIN-RELATED"/>
    <property type="match status" value="1"/>
</dbReference>
<dbReference type="NCBIfam" id="TIGR03144">
    <property type="entry name" value="cytochr_II_ccsB"/>
    <property type="match status" value="1"/>
</dbReference>
<organism evidence="8 9">
    <name type="scientific">Corynebacterium endometrii</name>
    <dbReference type="NCBI Taxonomy" id="2488819"/>
    <lineage>
        <taxon>Bacteria</taxon>
        <taxon>Bacillati</taxon>
        <taxon>Actinomycetota</taxon>
        <taxon>Actinomycetes</taxon>
        <taxon>Mycobacteriales</taxon>
        <taxon>Corynebacteriaceae</taxon>
        <taxon>Corynebacterium</taxon>
    </lineage>
</organism>
<feature type="transmembrane region" description="Helical" evidence="6">
    <location>
        <begin position="271"/>
        <end position="289"/>
    </location>
</feature>
<dbReference type="PANTHER" id="PTHR30071">
    <property type="entry name" value="HEME EXPORTER PROTEIN C"/>
    <property type="match status" value="1"/>
</dbReference>
<dbReference type="KEGG" id="cee:CENDO_01640"/>
<evidence type="ECO:0000256" key="4">
    <source>
        <dbReference type="ARBA" id="ARBA00022989"/>
    </source>
</evidence>
<dbReference type="GO" id="GO:0017004">
    <property type="term" value="P:cytochrome complex assembly"/>
    <property type="evidence" value="ECO:0007669"/>
    <property type="project" value="UniProtKB-KW"/>
</dbReference>
<feature type="transmembrane region" description="Helical" evidence="6">
    <location>
        <begin position="92"/>
        <end position="110"/>
    </location>
</feature>
<evidence type="ECO:0000256" key="5">
    <source>
        <dbReference type="ARBA" id="ARBA00023136"/>
    </source>
</evidence>
<name>A0A4P7QE85_9CORY</name>
<feature type="transmembrane region" description="Helical" evidence="6">
    <location>
        <begin position="236"/>
        <end position="259"/>
    </location>
</feature>
<keyword evidence="5 6" id="KW-0472">Membrane</keyword>
<dbReference type="Proteomes" id="UP000296352">
    <property type="component" value="Chromosome"/>
</dbReference>
<evidence type="ECO:0000313" key="8">
    <source>
        <dbReference type="EMBL" id="QCB27630.1"/>
    </source>
</evidence>
<keyword evidence="2 6" id="KW-0812">Transmembrane</keyword>
<comment type="subcellular location">
    <subcellularLocation>
        <location evidence="1">Membrane</location>
        <topology evidence="1">Multi-pass membrane protein</topology>
    </subcellularLocation>
</comment>
<feature type="transmembrane region" description="Helical" evidence="6">
    <location>
        <begin position="14"/>
        <end position="35"/>
    </location>
</feature>
<evidence type="ECO:0000313" key="9">
    <source>
        <dbReference type="Proteomes" id="UP000296352"/>
    </source>
</evidence>
<dbReference type="Pfam" id="PF01578">
    <property type="entry name" value="Cytochrom_C_asm"/>
    <property type="match status" value="1"/>
</dbReference>
<evidence type="ECO:0000256" key="1">
    <source>
        <dbReference type="ARBA" id="ARBA00004141"/>
    </source>
</evidence>
<feature type="transmembrane region" description="Helical" evidence="6">
    <location>
        <begin position="301"/>
        <end position="321"/>
    </location>
</feature>
<reference evidence="8 9" key="1">
    <citation type="submission" date="2019-04" db="EMBL/GenBank/DDBJ databases">
        <title>Corynebacterium endometrii sp. nov., isolated from the uterus of a cow with endometritis.</title>
        <authorList>
            <person name="Ballas P."/>
            <person name="Ruckert C."/>
            <person name="Wagener K."/>
            <person name="Drillich M."/>
            <person name="Kaempfer P."/>
            <person name="Busse H.-J."/>
            <person name="Ehling-Schulz M."/>
        </authorList>
    </citation>
    <scope>NUCLEOTIDE SEQUENCE [LARGE SCALE GENOMIC DNA]</scope>
    <source>
        <strain evidence="8 9">LMM-1653</strain>
    </source>
</reference>
<dbReference type="InterPro" id="IPR045062">
    <property type="entry name" value="Cyt_c_biogenesis_CcsA/CcmC"/>
</dbReference>
<feature type="transmembrane region" description="Helical" evidence="6">
    <location>
        <begin position="122"/>
        <end position="139"/>
    </location>
</feature>
<keyword evidence="3" id="KW-0201">Cytochrome c-type biogenesis</keyword>
<dbReference type="GO" id="GO:0005886">
    <property type="term" value="C:plasma membrane"/>
    <property type="evidence" value="ECO:0007669"/>
    <property type="project" value="TreeGrafter"/>
</dbReference>
<proteinExistence type="predicted"/>
<keyword evidence="9" id="KW-1185">Reference proteome</keyword>
<evidence type="ECO:0000259" key="7">
    <source>
        <dbReference type="Pfam" id="PF01578"/>
    </source>
</evidence>
<protein>
    <submittedName>
        <fullName evidence="8">Cytochrome c biogenesis protein CcsA</fullName>
    </submittedName>
</protein>
<dbReference type="InterPro" id="IPR017562">
    <property type="entry name" value="Cyt_c_biogenesis_CcsA"/>
</dbReference>
<evidence type="ECO:0000256" key="3">
    <source>
        <dbReference type="ARBA" id="ARBA00022748"/>
    </source>
</evidence>
<evidence type="ECO:0000256" key="6">
    <source>
        <dbReference type="SAM" id="Phobius"/>
    </source>
</evidence>
<dbReference type="EMBL" id="CP039247">
    <property type="protein sequence ID" value="QCB27630.1"/>
    <property type="molecule type" value="Genomic_DNA"/>
</dbReference>
<evidence type="ECO:0000256" key="2">
    <source>
        <dbReference type="ARBA" id="ARBA00022692"/>
    </source>
</evidence>
<feature type="domain" description="Cytochrome c assembly protein" evidence="7">
    <location>
        <begin position="117"/>
        <end position="325"/>
    </location>
</feature>
<dbReference type="InterPro" id="IPR002541">
    <property type="entry name" value="Cyt_c_assembly"/>
</dbReference>
<accession>A0A4P7QE85</accession>
<feature type="transmembrane region" description="Helical" evidence="6">
    <location>
        <begin position="146"/>
        <end position="167"/>
    </location>
</feature>
<dbReference type="AlphaFoldDB" id="A0A4P7QE85"/>
<feature type="transmembrane region" description="Helical" evidence="6">
    <location>
        <begin position="179"/>
        <end position="207"/>
    </location>
</feature>
<sequence length="331" mass="36523">MLAIDQNLSNFSDIAVLTAAVIYTVALFMSMVYYVRIQAVIDARRVQVKQKELVGAGAPIETRSEYEEPVDSEAVAKQERFVERLGGMLQSLIWLGIAIHVAGCVLRGLATGRFPFGNLYEYALMITAGAMLVAAIFIQRKEHRTLWPWLLVPILALVFYAYTVLYAESAPVVPALQSYWLPVHVTTVALGGSIGIFSGIASVLHLLRESQPKGREHGFLGKLAKPLPSAKKLDQLAYRTAVITLPTLGLGIVLGAIWAESAWGRFWGWDPKETVSFATWILYAAYLHARATPSWRKAAPWINVIALATMVFNLFFINMVVSGLHSYAGLN</sequence>
<dbReference type="GO" id="GO:0020037">
    <property type="term" value="F:heme binding"/>
    <property type="evidence" value="ECO:0007669"/>
    <property type="project" value="InterPro"/>
</dbReference>